<dbReference type="SUPFAM" id="SSF63867">
    <property type="entry name" value="MoeA C-terminal domain-like"/>
    <property type="match status" value="1"/>
</dbReference>
<comment type="function">
    <text evidence="1 6">Catalyzes the insertion of molybdate into adenylated molybdopterin with the concomitant release of AMP.</text>
</comment>
<dbReference type="UniPathway" id="UPA00344"/>
<dbReference type="GO" id="GO:0005829">
    <property type="term" value="C:cytosol"/>
    <property type="evidence" value="ECO:0007669"/>
    <property type="project" value="TreeGrafter"/>
</dbReference>
<keyword evidence="6" id="KW-0479">Metal-binding</keyword>
<evidence type="ECO:0000256" key="5">
    <source>
        <dbReference type="ARBA" id="ARBA00047317"/>
    </source>
</evidence>
<comment type="similarity">
    <text evidence="3 6">Belongs to the MoeA family.</text>
</comment>
<dbReference type="RefSeq" id="WP_132827299.1">
    <property type="nucleotide sequence ID" value="NZ_SMFP01000002.1"/>
</dbReference>
<dbReference type="AlphaFoldDB" id="A0A4R5EYG1"/>
<evidence type="ECO:0000256" key="3">
    <source>
        <dbReference type="ARBA" id="ARBA00010763"/>
    </source>
</evidence>
<dbReference type="NCBIfam" id="TIGR00177">
    <property type="entry name" value="molyb_syn"/>
    <property type="match status" value="1"/>
</dbReference>
<accession>A0A4R5EYG1</accession>
<dbReference type="PANTHER" id="PTHR10192:SF5">
    <property type="entry name" value="GEPHYRIN"/>
    <property type="match status" value="1"/>
</dbReference>
<keyword evidence="4 6" id="KW-0501">Molybdenum cofactor biosynthesis</keyword>
<dbReference type="InterPro" id="IPR036135">
    <property type="entry name" value="MoeA_linker/N_sf"/>
</dbReference>
<comment type="caution">
    <text evidence="8">The sequence shown here is derived from an EMBL/GenBank/DDBJ whole genome shotgun (WGS) entry which is preliminary data.</text>
</comment>
<dbReference type="Gene3D" id="2.170.190.11">
    <property type="entry name" value="Molybdopterin biosynthesis moea protein, domain 3"/>
    <property type="match status" value="1"/>
</dbReference>
<organism evidence="8 9">
    <name type="scientific">Antarcticimicrobium sediminis</name>
    <dbReference type="NCBI Taxonomy" id="2546227"/>
    <lineage>
        <taxon>Bacteria</taxon>
        <taxon>Pseudomonadati</taxon>
        <taxon>Pseudomonadota</taxon>
        <taxon>Alphaproteobacteria</taxon>
        <taxon>Rhodobacterales</taxon>
        <taxon>Paracoccaceae</taxon>
        <taxon>Antarcticimicrobium</taxon>
    </lineage>
</organism>
<evidence type="ECO:0000256" key="6">
    <source>
        <dbReference type="RuleBase" id="RU365090"/>
    </source>
</evidence>
<dbReference type="PANTHER" id="PTHR10192">
    <property type="entry name" value="MOLYBDOPTERIN BIOSYNTHESIS PROTEIN"/>
    <property type="match status" value="1"/>
</dbReference>
<dbReference type="PROSITE" id="PS01079">
    <property type="entry name" value="MOCF_BIOSYNTHESIS_2"/>
    <property type="match status" value="1"/>
</dbReference>
<dbReference type="Proteomes" id="UP000294662">
    <property type="component" value="Unassembled WGS sequence"/>
</dbReference>
<keyword evidence="9" id="KW-1185">Reference proteome</keyword>
<dbReference type="CDD" id="cd00887">
    <property type="entry name" value="MoeA"/>
    <property type="match status" value="1"/>
</dbReference>
<dbReference type="InterPro" id="IPR038987">
    <property type="entry name" value="MoeA-like"/>
</dbReference>
<dbReference type="GO" id="GO:0046872">
    <property type="term" value="F:metal ion binding"/>
    <property type="evidence" value="ECO:0007669"/>
    <property type="project" value="UniProtKB-UniRule"/>
</dbReference>
<dbReference type="FunFam" id="3.40.980.10:FF:000001">
    <property type="entry name" value="Molybdopterin molybdenumtransferase"/>
    <property type="match status" value="1"/>
</dbReference>
<dbReference type="Pfam" id="PF00994">
    <property type="entry name" value="MoCF_biosynth"/>
    <property type="match status" value="1"/>
</dbReference>
<dbReference type="SUPFAM" id="SSF63882">
    <property type="entry name" value="MoeA N-terminal region -like"/>
    <property type="match status" value="1"/>
</dbReference>
<dbReference type="InterPro" id="IPR036688">
    <property type="entry name" value="MoeA_C_domain_IV_sf"/>
</dbReference>
<gene>
    <name evidence="8" type="ORF">E1B25_03530</name>
</gene>
<name>A0A4R5EYG1_9RHOB</name>
<sequence length="707" mass="74466">MRFDTVVVTDWSGASTPSPARPSQDAIWIGVARDGEMATSYHRTREAATDALCTLFAAEIDAGRRVLAGFDFPFAYPRGFARALTGTDDPLALWAEIAARIEDGPDNANNRLDAAAEINRRFPGAGPFWANPLGRDIPDLPRTKAEHANPFADKRACDTAKGAQPVWKLAGAGSVGSQALLGIARLQALRKRFGAALSVRPFESAQTPITLVEVFPSLIAKTVAELAEPGEIKDRAQVRILSAALRALAPEQLDAMTRDGDLEEGWILGLGHEGAIDSAARKGLAPAILPPRLRNDCFAMPQGVTWVPVEVALDKLRAALHPVTAHQTLPTAQAAGRVLAAECIARRSNPPRPNSAVDGFGFAHAATGAGVQHLPLVDGRAAAGQPFDGTVPMGAAIRILTGAILPQGVDTVVLEEDTALDGGAVIFDGPLKPHANTREAGEDVVEGAQALPAGHRLRAPDLALLSALGIPEVEVFRPLRVGVLSTGDEIVPSPASPAAPHQIWDANRPMLLSLAKGWGCEAVDLGHVRDDPEQIEIRLNDGADKADVILTSGGASAGDEDHVSALLRRKGTLSSWRIAVKPGRPLALAMWQGRPVFGLPGNPVAALVCALVFARPALSLMAGAGWQRPQGFTVPAAFSKTKKPGRREFLRARLTEAGTAEVFQSEGSGRISGLSWATGLVELPDSALTITPGTPVRFIPYAAFGLV</sequence>
<evidence type="ECO:0000256" key="1">
    <source>
        <dbReference type="ARBA" id="ARBA00002901"/>
    </source>
</evidence>
<keyword evidence="6 8" id="KW-0808">Transferase</keyword>
<evidence type="ECO:0000313" key="9">
    <source>
        <dbReference type="Proteomes" id="UP000294662"/>
    </source>
</evidence>
<dbReference type="SUPFAM" id="SSF53218">
    <property type="entry name" value="Molybdenum cofactor biosynthesis proteins"/>
    <property type="match status" value="1"/>
</dbReference>
<dbReference type="InterPro" id="IPR005110">
    <property type="entry name" value="MoeA_linker/N"/>
</dbReference>
<evidence type="ECO:0000313" key="8">
    <source>
        <dbReference type="EMBL" id="TDE40043.1"/>
    </source>
</evidence>
<dbReference type="InterPro" id="IPR005111">
    <property type="entry name" value="MoeA_C_domain_IV"/>
</dbReference>
<dbReference type="Pfam" id="PF03453">
    <property type="entry name" value="MoeA_N"/>
    <property type="match status" value="1"/>
</dbReference>
<protein>
    <recommendedName>
        <fullName evidence="6">Molybdopterin molybdenumtransferase</fullName>
        <ecNumber evidence="6">2.10.1.1</ecNumber>
    </recommendedName>
</protein>
<dbReference type="Gene3D" id="3.40.980.10">
    <property type="entry name" value="MoaB/Mog-like domain"/>
    <property type="match status" value="1"/>
</dbReference>
<comment type="catalytic activity">
    <reaction evidence="5">
        <text>adenylyl-molybdopterin + molybdate = Mo-molybdopterin + AMP + H(+)</text>
        <dbReference type="Rhea" id="RHEA:35047"/>
        <dbReference type="ChEBI" id="CHEBI:15378"/>
        <dbReference type="ChEBI" id="CHEBI:36264"/>
        <dbReference type="ChEBI" id="CHEBI:62727"/>
        <dbReference type="ChEBI" id="CHEBI:71302"/>
        <dbReference type="ChEBI" id="CHEBI:456215"/>
        <dbReference type="EC" id="2.10.1.1"/>
    </reaction>
</comment>
<evidence type="ECO:0000259" key="7">
    <source>
        <dbReference type="SMART" id="SM00852"/>
    </source>
</evidence>
<dbReference type="Gene3D" id="2.40.340.10">
    <property type="entry name" value="MoeA, C-terminal, domain IV"/>
    <property type="match status" value="1"/>
</dbReference>
<dbReference type="Pfam" id="PF03454">
    <property type="entry name" value="MoeA_C"/>
    <property type="match status" value="1"/>
</dbReference>
<evidence type="ECO:0000256" key="2">
    <source>
        <dbReference type="ARBA" id="ARBA00005046"/>
    </source>
</evidence>
<dbReference type="EC" id="2.10.1.1" evidence="6"/>
<keyword evidence="6" id="KW-0460">Magnesium</keyword>
<feature type="domain" description="MoaB/Mog" evidence="7">
    <location>
        <begin position="482"/>
        <end position="620"/>
    </location>
</feature>
<comment type="pathway">
    <text evidence="2 6">Cofactor biosynthesis; molybdopterin biosynthesis.</text>
</comment>
<dbReference type="SMART" id="SM00852">
    <property type="entry name" value="MoCF_biosynth"/>
    <property type="match status" value="1"/>
</dbReference>
<dbReference type="InterPro" id="IPR036425">
    <property type="entry name" value="MoaB/Mog-like_dom_sf"/>
</dbReference>
<dbReference type="Gene3D" id="3.90.105.10">
    <property type="entry name" value="Molybdopterin biosynthesis moea protein, domain 2"/>
    <property type="match status" value="1"/>
</dbReference>
<dbReference type="OrthoDB" id="9804758at2"/>
<reference evidence="8 9" key="1">
    <citation type="submission" date="2019-03" db="EMBL/GenBank/DDBJ databases">
        <authorList>
            <person name="Zhang S."/>
        </authorList>
    </citation>
    <scope>NUCLEOTIDE SEQUENCE [LARGE SCALE GENOMIC DNA]</scope>
    <source>
        <strain evidence="8 9">S4J41</strain>
    </source>
</reference>
<dbReference type="InterPro" id="IPR008284">
    <property type="entry name" value="MoCF_biosynth_CS"/>
</dbReference>
<dbReference type="InterPro" id="IPR001453">
    <property type="entry name" value="MoaB/Mog_dom"/>
</dbReference>
<dbReference type="GO" id="GO:0006777">
    <property type="term" value="P:Mo-molybdopterin cofactor biosynthetic process"/>
    <property type="evidence" value="ECO:0007669"/>
    <property type="project" value="UniProtKB-UniRule"/>
</dbReference>
<comment type="cofactor">
    <cofactor evidence="6">
        <name>Mg(2+)</name>
        <dbReference type="ChEBI" id="CHEBI:18420"/>
    </cofactor>
</comment>
<dbReference type="GO" id="GO:0061599">
    <property type="term" value="F:molybdopterin molybdotransferase activity"/>
    <property type="evidence" value="ECO:0007669"/>
    <property type="project" value="UniProtKB-UniRule"/>
</dbReference>
<dbReference type="EMBL" id="SMFP01000002">
    <property type="protein sequence ID" value="TDE40043.1"/>
    <property type="molecule type" value="Genomic_DNA"/>
</dbReference>
<keyword evidence="6" id="KW-0500">Molybdenum</keyword>
<evidence type="ECO:0000256" key="4">
    <source>
        <dbReference type="ARBA" id="ARBA00023150"/>
    </source>
</evidence>
<proteinExistence type="inferred from homology"/>